<dbReference type="AlphaFoldDB" id="A0A4Y2HAI8"/>
<sequence length="93" mass="10742">MSLLFCRQFIKPGGHCILQLTSLPNELFWPRHSFSLEKWKSLEQGPDYRADDQNFIRVVNILELQRILRAGIVVKKRNSSRKHSSPPVLDGSP</sequence>
<reference evidence="1 2" key="1">
    <citation type="journal article" date="2019" name="Sci. Rep.">
        <title>Orb-weaving spider Araneus ventricosus genome elucidates the spidroin gene catalogue.</title>
        <authorList>
            <person name="Kono N."/>
            <person name="Nakamura H."/>
            <person name="Ohtoshi R."/>
            <person name="Moran D.A.P."/>
            <person name="Shinohara A."/>
            <person name="Yoshida Y."/>
            <person name="Fujiwara M."/>
            <person name="Mori M."/>
            <person name="Tomita M."/>
            <person name="Arakawa K."/>
        </authorList>
    </citation>
    <scope>NUCLEOTIDE SEQUENCE [LARGE SCALE GENOMIC DNA]</scope>
</reference>
<evidence type="ECO:0000313" key="2">
    <source>
        <dbReference type="Proteomes" id="UP000499080"/>
    </source>
</evidence>
<protein>
    <submittedName>
        <fullName evidence="1">Uncharacterized protein</fullName>
    </submittedName>
</protein>
<name>A0A4Y2HAI8_ARAVE</name>
<comment type="caution">
    <text evidence="1">The sequence shown here is derived from an EMBL/GenBank/DDBJ whole genome shotgun (WGS) entry which is preliminary data.</text>
</comment>
<organism evidence="1 2">
    <name type="scientific">Araneus ventricosus</name>
    <name type="common">Orbweaver spider</name>
    <name type="synonym">Epeira ventricosa</name>
    <dbReference type="NCBI Taxonomy" id="182803"/>
    <lineage>
        <taxon>Eukaryota</taxon>
        <taxon>Metazoa</taxon>
        <taxon>Ecdysozoa</taxon>
        <taxon>Arthropoda</taxon>
        <taxon>Chelicerata</taxon>
        <taxon>Arachnida</taxon>
        <taxon>Araneae</taxon>
        <taxon>Araneomorphae</taxon>
        <taxon>Entelegynae</taxon>
        <taxon>Araneoidea</taxon>
        <taxon>Araneidae</taxon>
        <taxon>Araneus</taxon>
    </lineage>
</organism>
<proteinExistence type="predicted"/>
<accession>A0A4Y2HAI8</accession>
<gene>
    <name evidence="1" type="ORF">AVEN_113326_1</name>
</gene>
<dbReference type="Proteomes" id="UP000499080">
    <property type="component" value="Unassembled WGS sequence"/>
</dbReference>
<dbReference type="EMBL" id="BGPR01001809">
    <property type="protein sequence ID" value="GBM62286.1"/>
    <property type="molecule type" value="Genomic_DNA"/>
</dbReference>
<evidence type="ECO:0000313" key="1">
    <source>
        <dbReference type="EMBL" id="GBM62286.1"/>
    </source>
</evidence>
<keyword evidence="2" id="KW-1185">Reference proteome</keyword>